<keyword evidence="1" id="KW-0812">Transmembrane</keyword>
<dbReference type="PATRIC" id="fig|679936.5.peg.1249"/>
<dbReference type="STRING" id="679936.Sulac_1188"/>
<sequence>MPRRRSLRIGSVVSQAPFILGGLILLAVMGLIQPPMPPHWIAPGPILIA</sequence>
<proteinExistence type="predicted"/>
<keyword evidence="1" id="KW-0472">Membrane</keyword>
<organism evidence="2 3">
    <name type="scientific">Sulfobacillus acidophilus (strain ATCC 700253 / DSM 10332 / NAL)</name>
    <dbReference type="NCBI Taxonomy" id="679936"/>
    <lineage>
        <taxon>Bacteria</taxon>
        <taxon>Bacillati</taxon>
        <taxon>Bacillota</taxon>
        <taxon>Clostridia</taxon>
        <taxon>Eubacteriales</taxon>
        <taxon>Clostridiales Family XVII. Incertae Sedis</taxon>
        <taxon>Sulfobacillus</taxon>
    </lineage>
</organism>
<keyword evidence="3" id="KW-1185">Reference proteome</keyword>
<keyword evidence="1" id="KW-1133">Transmembrane helix</keyword>
<dbReference type="AlphaFoldDB" id="G8TUP1"/>
<name>G8TUP1_SULAD</name>
<evidence type="ECO:0000256" key="1">
    <source>
        <dbReference type="SAM" id="Phobius"/>
    </source>
</evidence>
<protein>
    <submittedName>
        <fullName evidence="2">Uncharacterized protein</fullName>
    </submittedName>
</protein>
<reference evidence="3" key="1">
    <citation type="submission" date="2011-12" db="EMBL/GenBank/DDBJ databases">
        <title>The complete genome of chromosome of Sulfobacillus acidophilus DSM 10332.</title>
        <authorList>
            <person name="Lucas S."/>
            <person name="Han J."/>
            <person name="Lapidus A."/>
            <person name="Bruce D."/>
            <person name="Goodwin L."/>
            <person name="Pitluck S."/>
            <person name="Peters L."/>
            <person name="Kyrpides N."/>
            <person name="Mavromatis K."/>
            <person name="Ivanova N."/>
            <person name="Mikhailova N."/>
            <person name="Chertkov O."/>
            <person name="Saunders E."/>
            <person name="Detter J.C."/>
            <person name="Tapia R."/>
            <person name="Han C."/>
            <person name="Land M."/>
            <person name="Hauser L."/>
            <person name="Markowitz V."/>
            <person name="Cheng J.-F."/>
            <person name="Hugenholtz P."/>
            <person name="Woyke T."/>
            <person name="Wu D."/>
            <person name="Pukall R."/>
            <person name="Gehrich-Schroeter G."/>
            <person name="Schneider S."/>
            <person name="Klenk H.-P."/>
            <person name="Eisen J.A."/>
        </authorList>
    </citation>
    <scope>NUCLEOTIDE SEQUENCE [LARGE SCALE GENOMIC DNA]</scope>
    <source>
        <strain evidence="3">ATCC 700253 / DSM 10332 / NAL</strain>
    </source>
</reference>
<evidence type="ECO:0000313" key="2">
    <source>
        <dbReference type="EMBL" id="AEW04688.1"/>
    </source>
</evidence>
<accession>G8TUP1</accession>
<reference evidence="2 3" key="2">
    <citation type="journal article" date="2012" name="Stand. Genomic Sci.">
        <title>Complete genome sequence of the moderately thermophilic mineral-sulfide-oxidizing firmicute Sulfobacillus acidophilus type strain (NAL(T)).</title>
        <authorList>
            <person name="Anderson I."/>
            <person name="Chertkov O."/>
            <person name="Chen A."/>
            <person name="Saunders E."/>
            <person name="Lapidus A."/>
            <person name="Nolan M."/>
            <person name="Lucas S."/>
            <person name="Hammon N."/>
            <person name="Deshpande S."/>
            <person name="Cheng J.F."/>
            <person name="Han C."/>
            <person name="Tapia R."/>
            <person name="Goodwin L.A."/>
            <person name="Pitluck S."/>
            <person name="Liolios K."/>
            <person name="Pagani I."/>
            <person name="Ivanova N."/>
            <person name="Mikhailova N."/>
            <person name="Pati A."/>
            <person name="Palaniappan K."/>
            <person name="Land M."/>
            <person name="Pan C."/>
            <person name="Rohde M."/>
            <person name="Pukall R."/>
            <person name="Goker M."/>
            <person name="Detter J.C."/>
            <person name="Woyke T."/>
            <person name="Bristow J."/>
            <person name="Eisen J.A."/>
            <person name="Markowitz V."/>
            <person name="Hugenholtz P."/>
            <person name="Kyrpides N.C."/>
            <person name="Klenk H.P."/>
            <person name="Mavromatis K."/>
        </authorList>
    </citation>
    <scope>NUCLEOTIDE SEQUENCE [LARGE SCALE GENOMIC DNA]</scope>
    <source>
        <strain evidence="3">ATCC 700253 / DSM 10332 / NAL</strain>
    </source>
</reference>
<evidence type="ECO:0000313" key="3">
    <source>
        <dbReference type="Proteomes" id="UP000005439"/>
    </source>
</evidence>
<dbReference type="EMBL" id="CP003179">
    <property type="protein sequence ID" value="AEW04688.1"/>
    <property type="molecule type" value="Genomic_DNA"/>
</dbReference>
<dbReference type="HOGENOM" id="CLU_216001_0_0_9"/>
<dbReference type="Proteomes" id="UP000005439">
    <property type="component" value="Chromosome"/>
</dbReference>
<gene>
    <name evidence="2" type="ordered locus">Sulac_1188</name>
</gene>
<dbReference type="KEGG" id="sap:Sulac_1188"/>
<feature type="transmembrane region" description="Helical" evidence="1">
    <location>
        <begin position="12"/>
        <end position="32"/>
    </location>
</feature>